<comment type="caution">
    <text evidence="2">The sequence shown here is derived from an EMBL/GenBank/DDBJ whole genome shotgun (WGS) entry which is preliminary data.</text>
</comment>
<feature type="signal peptide" evidence="1">
    <location>
        <begin position="1"/>
        <end position="30"/>
    </location>
</feature>
<feature type="chain" id="PRO_5027087144" evidence="1">
    <location>
        <begin position="31"/>
        <end position="388"/>
    </location>
</feature>
<proteinExistence type="predicted"/>
<reference evidence="2 3" key="1">
    <citation type="submission" date="2018-11" db="EMBL/GenBank/DDBJ databases">
        <title>Trebonia kvetii gen.nov., sp.nov., a novel acidophilic actinobacterium, and proposal of the new actinobacterial family Treboniaceae fam. nov.</title>
        <authorList>
            <person name="Rapoport D."/>
            <person name="Sagova-Mareckova M."/>
            <person name="Sedlacek I."/>
            <person name="Provaznik J."/>
            <person name="Kralova S."/>
            <person name="Pavlinic D."/>
            <person name="Benes V."/>
            <person name="Kopecky J."/>
        </authorList>
    </citation>
    <scope>NUCLEOTIDE SEQUENCE [LARGE SCALE GENOMIC DNA]</scope>
    <source>
        <strain evidence="2 3">15Tr583</strain>
    </source>
</reference>
<gene>
    <name evidence="2" type="ORF">EAS64_42000</name>
</gene>
<accession>A0A6P2BMX2</accession>
<evidence type="ECO:0000313" key="3">
    <source>
        <dbReference type="Proteomes" id="UP000460272"/>
    </source>
</evidence>
<keyword evidence="3" id="KW-1185">Reference proteome</keyword>
<dbReference type="Proteomes" id="UP000460272">
    <property type="component" value="Unassembled WGS sequence"/>
</dbReference>
<name>A0A6P2BMX2_9ACTN</name>
<organism evidence="2 3">
    <name type="scientific">Trebonia kvetii</name>
    <dbReference type="NCBI Taxonomy" id="2480626"/>
    <lineage>
        <taxon>Bacteria</taxon>
        <taxon>Bacillati</taxon>
        <taxon>Actinomycetota</taxon>
        <taxon>Actinomycetes</taxon>
        <taxon>Streptosporangiales</taxon>
        <taxon>Treboniaceae</taxon>
        <taxon>Trebonia</taxon>
    </lineage>
</organism>
<keyword evidence="1" id="KW-0732">Signal</keyword>
<evidence type="ECO:0000313" key="2">
    <source>
        <dbReference type="EMBL" id="TVY99020.1"/>
    </source>
</evidence>
<evidence type="ECO:0000256" key="1">
    <source>
        <dbReference type="SAM" id="SignalP"/>
    </source>
</evidence>
<sequence>MPRWVVRLLSASIIAAFAVGGAGMAGGAAAASVAGRAAVAAPAAVSAPAAGSASAAGRAAAPQTTPAFIWHTLPLVNGWKSASKPALVTGTPAWALSKGVLYLRGAIMQTVTDGNATFAQLPQAAWPASNLYFDVWTNGDVAGIVYVSKTGQMEAYAGNSAVMTSLAAVSYPATTMKSHKLALENGWVSSQSVWGTGNPSYEVSGGVVYLSGSMEADGQHLAAVLPTVARPKHVLYVQVYNYGGTPGWLEIFPNGNLEAFGPAAKSYTSLAGVSFPTATAAWKAFKLEDGWTSAAGKFHTYGPAWTVINGIVYFTGSIYQASGSIGLWTTLPAGVKTTADVLEIETDASGGNPGIVSVTDSLGLVGSAPYSNAQAFTSLAGIAYPQSY</sequence>
<dbReference type="EMBL" id="RPFW01000014">
    <property type="protein sequence ID" value="TVY99020.1"/>
    <property type="molecule type" value="Genomic_DNA"/>
</dbReference>
<dbReference type="RefSeq" id="WP_145862313.1">
    <property type="nucleotide sequence ID" value="NZ_RPFW01000014.1"/>
</dbReference>
<dbReference type="AlphaFoldDB" id="A0A6P2BMX2"/>
<protein>
    <submittedName>
        <fullName evidence="2">Uncharacterized protein</fullName>
    </submittedName>
</protein>